<dbReference type="GO" id="GO:0008270">
    <property type="term" value="F:zinc ion binding"/>
    <property type="evidence" value="ECO:0007669"/>
    <property type="project" value="UniProtKB-KW"/>
</dbReference>
<feature type="domain" description="SH3" evidence="10">
    <location>
        <begin position="752"/>
        <end position="813"/>
    </location>
</feature>
<dbReference type="RefSeq" id="XP_018021836.1">
    <property type="nucleotide sequence ID" value="XM_018166347.2"/>
</dbReference>
<feature type="domain" description="SH3" evidence="10">
    <location>
        <begin position="501"/>
        <end position="560"/>
    </location>
</feature>
<evidence type="ECO:0000259" key="11">
    <source>
        <dbReference type="PROSITE" id="PS50089"/>
    </source>
</evidence>
<dbReference type="KEGG" id="hazt:108678017"/>
<evidence type="ECO:0000256" key="7">
    <source>
        <dbReference type="PROSITE-ProRule" id="PRU00175"/>
    </source>
</evidence>
<dbReference type="PANTHER" id="PTHR14167">
    <property type="entry name" value="SH3 DOMAIN-CONTAINING"/>
    <property type="match status" value="1"/>
</dbReference>
<dbReference type="Gene3D" id="2.30.30.40">
    <property type="entry name" value="SH3 Domains"/>
    <property type="match status" value="4"/>
</dbReference>
<dbReference type="Pfam" id="PF14604">
    <property type="entry name" value="SH3_9"/>
    <property type="match status" value="1"/>
</dbReference>
<dbReference type="SUPFAM" id="SSF50044">
    <property type="entry name" value="SH3-domain"/>
    <property type="match status" value="4"/>
</dbReference>
<proteinExistence type="inferred from homology"/>
<feature type="region of interest" description="Disordered" evidence="9">
    <location>
        <begin position="641"/>
        <end position="685"/>
    </location>
</feature>
<feature type="compositionally biased region" description="Low complexity" evidence="9">
    <location>
        <begin position="292"/>
        <end position="309"/>
    </location>
</feature>
<dbReference type="Proteomes" id="UP000694843">
    <property type="component" value="Unplaced"/>
</dbReference>
<reference evidence="13" key="1">
    <citation type="submission" date="2025-08" db="UniProtKB">
        <authorList>
            <consortium name="RefSeq"/>
        </authorList>
    </citation>
    <scope>IDENTIFICATION</scope>
    <source>
        <tissue evidence="13">Whole organism</tissue>
    </source>
</reference>
<keyword evidence="2 8" id="KW-0728">SH3 domain</keyword>
<evidence type="ECO:0000256" key="5">
    <source>
        <dbReference type="ARBA" id="ARBA00022833"/>
    </source>
</evidence>
<keyword evidence="4 7" id="KW-0863">Zinc-finger</keyword>
<dbReference type="SMART" id="SM00184">
    <property type="entry name" value="RING"/>
    <property type="match status" value="1"/>
</dbReference>
<dbReference type="FunFam" id="3.30.40.10:FF:000077">
    <property type="entry name" value="E3 ubiquitin-protein ligase SH3RF1 isoform X1"/>
    <property type="match status" value="1"/>
</dbReference>
<evidence type="ECO:0000256" key="2">
    <source>
        <dbReference type="ARBA" id="ARBA00022443"/>
    </source>
</evidence>
<feature type="domain" description="RING-type" evidence="11">
    <location>
        <begin position="11"/>
        <end position="52"/>
    </location>
</feature>
<dbReference type="GeneID" id="108678017"/>
<feature type="compositionally biased region" description="Polar residues" evidence="9">
    <location>
        <begin position="643"/>
        <end position="674"/>
    </location>
</feature>
<keyword evidence="12" id="KW-1185">Reference proteome</keyword>
<dbReference type="InterPro" id="IPR036028">
    <property type="entry name" value="SH3-like_dom_sf"/>
</dbReference>
<feature type="domain" description="SH3" evidence="10">
    <location>
        <begin position="913"/>
        <end position="992"/>
    </location>
</feature>
<dbReference type="AlphaFoldDB" id="A0A8B7P9I0"/>
<feature type="domain" description="SH3" evidence="10">
    <location>
        <begin position="561"/>
        <end position="626"/>
    </location>
</feature>
<evidence type="ECO:0000256" key="6">
    <source>
        <dbReference type="ARBA" id="ARBA00022843"/>
    </source>
</evidence>
<evidence type="ECO:0000256" key="9">
    <source>
        <dbReference type="SAM" id="MobiDB-lite"/>
    </source>
</evidence>
<dbReference type="InterPro" id="IPR001452">
    <property type="entry name" value="SH3_domain"/>
</dbReference>
<keyword evidence="3" id="KW-0479">Metal-binding</keyword>
<dbReference type="SMART" id="SM00326">
    <property type="entry name" value="SH3"/>
    <property type="match status" value="4"/>
</dbReference>
<accession>A0A8B7P9I0</accession>
<name>A0A8B7P9I0_HYAAZ</name>
<gene>
    <name evidence="13" type="primary">LOC108678017</name>
</gene>
<organism evidence="12 13">
    <name type="scientific">Hyalella azteca</name>
    <name type="common">Amphipod</name>
    <dbReference type="NCBI Taxonomy" id="294128"/>
    <lineage>
        <taxon>Eukaryota</taxon>
        <taxon>Metazoa</taxon>
        <taxon>Ecdysozoa</taxon>
        <taxon>Arthropoda</taxon>
        <taxon>Crustacea</taxon>
        <taxon>Multicrustacea</taxon>
        <taxon>Malacostraca</taxon>
        <taxon>Eumalacostraca</taxon>
        <taxon>Peracarida</taxon>
        <taxon>Amphipoda</taxon>
        <taxon>Senticaudata</taxon>
        <taxon>Talitrida</taxon>
        <taxon>Talitroidea</taxon>
        <taxon>Hyalellidae</taxon>
        <taxon>Hyalella</taxon>
    </lineage>
</organism>
<evidence type="ECO:0000256" key="8">
    <source>
        <dbReference type="PROSITE-ProRule" id="PRU00192"/>
    </source>
</evidence>
<keyword evidence="6" id="KW-0832">Ubl conjugation</keyword>
<feature type="region of interest" description="Disordered" evidence="9">
    <location>
        <begin position="275"/>
        <end position="309"/>
    </location>
</feature>
<dbReference type="InterPro" id="IPR013083">
    <property type="entry name" value="Znf_RING/FYVE/PHD"/>
</dbReference>
<dbReference type="SUPFAM" id="SSF57850">
    <property type="entry name" value="RING/U-box"/>
    <property type="match status" value="1"/>
</dbReference>
<dbReference type="PANTHER" id="PTHR14167:SF51">
    <property type="entry name" value="RING-TYPE E3 UBIQUITIN TRANSFERASE"/>
    <property type="match status" value="1"/>
</dbReference>
<dbReference type="PROSITE" id="PS00518">
    <property type="entry name" value="ZF_RING_1"/>
    <property type="match status" value="1"/>
</dbReference>
<dbReference type="InterPro" id="IPR017907">
    <property type="entry name" value="Znf_RING_CS"/>
</dbReference>
<evidence type="ECO:0000256" key="4">
    <source>
        <dbReference type="ARBA" id="ARBA00022771"/>
    </source>
</evidence>
<dbReference type="OrthoDB" id="2163411at2759"/>
<evidence type="ECO:0000313" key="13">
    <source>
        <dbReference type="RefSeq" id="XP_018021836.1"/>
    </source>
</evidence>
<dbReference type="Pfam" id="PF00018">
    <property type="entry name" value="SH3_1"/>
    <property type="match status" value="1"/>
</dbReference>
<keyword evidence="5" id="KW-0862">Zinc</keyword>
<dbReference type="InterPro" id="IPR050384">
    <property type="entry name" value="Endophilin_SH3RF"/>
</dbReference>
<dbReference type="Pfam" id="PF13639">
    <property type="entry name" value="zf-RING_2"/>
    <property type="match status" value="1"/>
</dbReference>
<evidence type="ECO:0000313" key="12">
    <source>
        <dbReference type="Proteomes" id="UP000694843"/>
    </source>
</evidence>
<dbReference type="Pfam" id="PF07653">
    <property type="entry name" value="SH3_2"/>
    <property type="match status" value="2"/>
</dbReference>
<dbReference type="PROSITE" id="PS50089">
    <property type="entry name" value="ZF_RING_2"/>
    <property type="match status" value="1"/>
</dbReference>
<dbReference type="Gene3D" id="3.30.40.10">
    <property type="entry name" value="Zinc/RING finger domain, C3HC4 (zinc finger)"/>
    <property type="match status" value="1"/>
</dbReference>
<evidence type="ECO:0000256" key="1">
    <source>
        <dbReference type="ARBA" id="ARBA00008649"/>
    </source>
</evidence>
<comment type="similarity">
    <text evidence="1">Belongs to the SH3RF family.</text>
</comment>
<evidence type="ECO:0000259" key="10">
    <source>
        <dbReference type="PROSITE" id="PS50002"/>
    </source>
</evidence>
<evidence type="ECO:0000256" key="3">
    <source>
        <dbReference type="ARBA" id="ARBA00022723"/>
    </source>
</evidence>
<sequence>MEDLLVDVLECSVCLNQLDSTARVLPCQHTFCYGCLNDIMKSHKELLCPECRVLVNIPIDRLPTNLLLIRILEGLKNRPNTTQHSSNVNLASNTGTLPPATTDYSYILKLYDKPNVSACGTLPSNFQSSPGRSTFQSLDSSSSSLSAICALPGPASINSSLNSVASSSSTNTDLTSTTLCLRNSLNPFFNSPSEPGYQSSIMSSPISFNSSSSSVSPLVHPISTPSLSGIANSNASQTCLSNQMLQQNLHHIQSLTARVSDSLILNEQAQSIPFSTNHRESNLEDSLASDTSSGLLPSSALPSDSSSSSLPSVNVFGSSSALTGVGVWSSNSANAAQQSNISVLSQTSFSSRTASPATTSVHNSVLPVATTQSTPIFPSQTSVRSVSNFTSSLNTSTSFSPLPPFFASGVALPSASSTDNLMLTSSSLISGGTSSISDQMTNLGTVAPLSQTAPNSRSITPVFGTNSGLSASHLGSFVSSTSPLALSSAKPQLMVDHFQLAAPVFARALFNYSGNNERDLSVQKGAIVTVVRVVDNNWVVGECGGRQGFLPSSYVQPLPSDALPQAVALYDFKMPDASQGPAASCLSFNKGEVLAVSRRVDHNWAEGSLAGQTGIFPVSFVQLNAAAAALLQVLPSLEPAGTTAETSQPAVTQPRASSTLPRRGSHGSSLQSISPAAPPSEQCSDVPVSVGNIAPLSASTIAPLSAGNIAPLSAGNMAPLSAGNIHDDLLPPLTIPANAGLPASAAKIASNNMAMLYVARFPYVPQKADEVALTKGGLYAVTQRCHDGWYKGRCLTTHKTGVFPGNYLQPARGQCYSCVGQMTVCWSDDCLQVTTFCAGATTPAPGAPGGECRVSARLDRVQSASTLGSSPSFHQKTDVGLEDLKDFVQPPVNVASHPSPQPPGNTTPLPAPLIRERCRCIVAFPASSPRELGLSVGDIVYVLRRPTAPGTNVDGGSGDGEAPGGVSEGWLYGLLHSTGQRGLFPSTFVEPV</sequence>
<protein>
    <submittedName>
        <fullName evidence="13">E3 ubiquitin-protein ligase SH3RF3</fullName>
    </submittedName>
</protein>
<dbReference type="PROSITE" id="PS50002">
    <property type="entry name" value="SH3"/>
    <property type="match status" value="4"/>
</dbReference>
<dbReference type="InterPro" id="IPR001841">
    <property type="entry name" value="Znf_RING"/>
</dbReference>